<dbReference type="PANTHER" id="PTHR48104:SF2">
    <property type="entry name" value="METACASPASE-1-LIKE ISOFORM X1"/>
    <property type="match status" value="1"/>
</dbReference>
<dbReference type="GO" id="GO:0004197">
    <property type="term" value="F:cysteine-type endopeptidase activity"/>
    <property type="evidence" value="ECO:0007669"/>
    <property type="project" value="InterPro"/>
</dbReference>
<dbReference type="InterPro" id="IPR050452">
    <property type="entry name" value="Metacaspase"/>
</dbReference>
<dbReference type="GO" id="GO:0005737">
    <property type="term" value="C:cytoplasm"/>
    <property type="evidence" value="ECO:0007669"/>
    <property type="project" value="TreeGrafter"/>
</dbReference>
<dbReference type="SUPFAM" id="SSF52129">
    <property type="entry name" value="Caspase-like"/>
    <property type="match status" value="1"/>
</dbReference>
<dbReference type="InterPro" id="IPR011600">
    <property type="entry name" value="Pept_C14_caspase"/>
</dbReference>
<gene>
    <name evidence="3" type="ORF">LLUT_LOCUS35411</name>
</gene>
<accession>A0AAV1YLR5</accession>
<dbReference type="Pfam" id="PF00656">
    <property type="entry name" value="Peptidase_C14"/>
    <property type="match status" value="1"/>
</dbReference>
<comment type="caution">
    <text evidence="3">The sequence shown here is derived from an EMBL/GenBank/DDBJ whole genome shotgun (WGS) entry which is preliminary data.</text>
</comment>
<protein>
    <recommendedName>
        <fullName evidence="2">Peptidase C14 caspase domain-containing protein</fullName>
    </recommendedName>
</protein>
<evidence type="ECO:0000259" key="2">
    <source>
        <dbReference type="Pfam" id="PF00656"/>
    </source>
</evidence>
<feature type="domain" description="Peptidase C14 caspase" evidence="2">
    <location>
        <begin position="107"/>
        <end position="344"/>
    </location>
</feature>
<dbReference type="Proteomes" id="UP001497480">
    <property type="component" value="Unassembled WGS sequence"/>
</dbReference>
<dbReference type="AlphaFoldDB" id="A0AAV1YLR5"/>
<organism evidence="3 4">
    <name type="scientific">Lupinus luteus</name>
    <name type="common">European yellow lupine</name>
    <dbReference type="NCBI Taxonomy" id="3873"/>
    <lineage>
        <taxon>Eukaryota</taxon>
        <taxon>Viridiplantae</taxon>
        <taxon>Streptophyta</taxon>
        <taxon>Embryophyta</taxon>
        <taxon>Tracheophyta</taxon>
        <taxon>Spermatophyta</taxon>
        <taxon>Magnoliopsida</taxon>
        <taxon>eudicotyledons</taxon>
        <taxon>Gunneridae</taxon>
        <taxon>Pentapetalae</taxon>
        <taxon>rosids</taxon>
        <taxon>fabids</taxon>
        <taxon>Fabales</taxon>
        <taxon>Fabaceae</taxon>
        <taxon>Papilionoideae</taxon>
        <taxon>50 kb inversion clade</taxon>
        <taxon>genistoids sensu lato</taxon>
        <taxon>core genistoids</taxon>
        <taxon>Genisteae</taxon>
        <taxon>Lupinus</taxon>
    </lineage>
</organism>
<evidence type="ECO:0000256" key="1">
    <source>
        <dbReference type="ARBA" id="ARBA00009005"/>
    </source>
</evidence>
<dbReference type="Gene3D" id="3.40.50.12660">
    <property type="match status" value="1"/>
</dbReference>
<sequence length="370" mass="40969">MKNTVLNSEAEQDEDSGISEAPAVTLQSILDERGKQINKGFVNTTGNVVGNGNGSVYFIHNVRNIYYHCQSIVKCDEMDSANTNGILPRKLSLTEGSSLSLSTRCNKRAVLCGVTYGRRKFSLKGSINDVVNMKELLVNNFNFPIGCIRILTEEEKKPNLIPTRQNILNSLKWLIKDSQAGDSLVFYFSGHGLSKADSNGDEIDGFDETFCPVDFMTEGMITDDELNSTVVRPLMAGVTLHAIVDAGRSGTILDLTYVYNTKSDRWGQENYNTTTTRKRTNGGVAICLSACEDSQVASDSTAFGQNRTNGVLTYLFTKAIRDYPGITYRSLLNMMHNEIEKLNASNNIMKLIFQRKVAQVESHLLAIILK</sequence>
<dbReference type="InterPro" id="IPR029030">
    <property type="entry name" value="Caspase-like_dom_sf"/>
</dbReference>
<name>A0AAV1YLR5_LUPLU</name>
<proteinExistence type="inferred from homology"/>
<dbReference type="PANTHER" id="PTHR48104">
    <property type="entry name" value="METACASPASE-4"/>
    <property type="match status" value="1"/>
</dbReference>
<keyword evidence="4" id="KW-1185">Reference proteome</keyword>
<comment type="similarity">
    <text evidence="1">Belongs to the peptidase C14B family.</text>
</comment>
<dbReference type="GO" id="GO:0006508">
    <property type="term" value="P:proteolysis"/>
    <property type="evidence" value="ECO:0007669"/>
    <property type="project" value="InterPro"/>
</dbReference>
<evidence type="ECO:0000313" key="3">
    <source>
        <dbReference type="EMBL" id="CAL0334351.1"/>
    </source>
</evidence>
<dbReference type="EMBL" id="CAXHTB010000026">
    <property type="protein sequence ID" value="CAL0334351.1"/>
    <property type="molecule type" value="Genomic_DNA"/>
</dbReference>
<evidence type="ECO:0000313" key="4">
    <source>
        <dbReference type="Proteomes" id="UP001497480"/>
    </source>
</evidence>
<reference evidence="3 4" key="1">
    <citation type="submission" date="2024-03" db="EMBL/GenBank/DDBJ databases">
        <authorList>
            <person name="Martinez-Hernandez J."/>
        </authorList>
    </citation>
    <scope>NUCLEOTIDE SEQUENCE [LARGE SCALE GENOMIC DNA]</scope>
</reference>